<evidence type="ECO:0000313" key="1">
    <source>
        <dbReference type="EMBL" id="KAG6415575.1"/>
    </source>
</evidence>
<dbReference type="EMBL" id="PNBA02000008">
    <property type="protein sequence ID" value="KAG6415575.1"/>
    <property type="molecule type" value="Genomic_DNA"/>
</dbReference>
<dbReference type="Proteomes" id="UP000298416">
    <property type="component" value="Unassembled WGS sequence"/>
</dbReference>
<evidence type="ECO:0000313" key="2">
    <source>
        <dbReference type="Proteomes" id="UP000298416"/>
    </source>
</evidence>
<comment type="caution">
    <text evidence="1">The sequence shown here is derived from an EMBL/GenBank/DDBJ whole genome shotgun (WGS) entry which is preliminary data.</text>
</comment>
<gene>
    <name evidence="1" type="ORF">SASPL_122988</name>
</gene>
<name>A0A8X8XJI1_SALSN</name>
<reference evidence="1" key="2">
    <citation type="submission" date="2020-08" db="EMBL/GenBank/DDBJ databases">
        <title>Plant Genome Project.</title>
        <authorList>
            <person name="Zhang R.-G."/>
        </authorList>
    </citation>
    <scope>NUCLEOTIDE SEQUENCE</scope>
    <source>
        <strain evidence="1">Huo1</strain>
        <tissue evidence="1">Leaf</tissue>
    </source>
</reference>
<sequence>MFSYIEFKEAKDTGNDAVEFFNQISKGLFQGLALSLFYEFIELCTFFMICKSGAHDLDVIEGYNQVRNYYVLVNQLSFPLTL</sequence>
<dbReference type="AlphaFoldDB" id="A0A8X8XJI1"/>
<protein>
    <submittedName>
        <fullName evidence="1">Uncharacterized protein</fullName>
    </submittedName>
</protein>
<accession>A0A8X8XJI1</accession>
<organism evidence="1">
    <name type="scientific">Salvia splendens</name>
    <name type="common">Scarlet sage</name>
    <dbReference type="NCBI Taxonomy" id="180675"/>
    <lineage>
        <taxon>Eukaryota</taxon>
        <taxon>Viridiplantae</taxon>
        <taxon>Streptophyta</taxon>
        <taxon>Embryophyta</taxon>
        <taxon>Tracheophyta</taxon>
        <taxon>Spermatophyta</taxon>
        <taxon>Magnoliopsida</taxon>
        <taxon>eudicotyledons</taxon>
        <taxon>Gunneridae</taxon>
        <taxon>Pentapetalae</taxon>
        <taxon>asterids</taxon>
        <taxon>lamiids</taxon>
        <taxon>Lamiales</taxon>
        <taxon>Lamiaceae</taxon>
        <taxon>Nepetoideae</taxon>
        <taxon>Mentheae</taxon>
        <taxon>Salviinae</taxon>
        <taxon>Salvia</taxon>
        <taxon>Salvia subgen. Calosphace</taxon>
        <taxon>core Calosphace</taxon>
    </lineage>
</organism>
<reference evidence="1" key="1">
    <citation type="submission" date="2018-01" db="EMBL/GenBank/DDBJ databases">
        <authorList>
            <person name="Mao J.F."/>
        </authorList>
    </citation>
    <scope>NUCLEOTIDE SEQUENCE</scope>
    <source>
        <strain evidence="1">Huo1</strain>
        <tissue evidence="1">Leaf</tissue>
    </source>
</reference>
<keyword evidence="2" id="KW-1185">Reference proteome</keyword>
<proteinExistence type="predicted"/>